<dbReference type="PROSITE" id="PS51257">
    <property type="entry name" value="PROKAR_LIPOPROTEIN"/>
    <property type="match status" value="1"/>
</dbReference>
<evidence type="ECO:0000313" key="2">
    <source>
        <dbReference type="EMBL" id="RZT00125.1"/>
    </source>
</evidence>
<comment type="caution">
    <text evidence="2">The sequence shown here is derived from an EMBL/GenBank/DDBJ whole genome shotgun (WGS) entry which is preliminary data.</text>
</comment>
<reference evidence="2 3" key="1">
    <citation type="submission" date="2019-02" db="EMBL/GenBank/DDBJ databases">
        <title>Genomic Encyclopedia of Type Strains, Phase IV (KMG-IV): sequencing the most valuable type-strain genomes for metagenomic binning, comparative biology and taxonomic classification.</title>
        <authorList>
            <person name="Goeker M."/>
        </authorList>
    </citation>
    <scope>NUCLEOTIDE SEQUENCE [LARGE SCALE GENOMIC DNA]</scope>
    <source>
        <strain evidence="2 3">DSM 17196</strain>
    </source>
</reference>
<dbReference type="RefSeq" id="WP_130285921.1">
    <property type="nucleotide sequence ID" value="NZ_SGXE01000001.1"/>
</dbReference>
<feature type="signal peptide" evidence="1">
    <location>
        <begin position="1"/>
        <end position="27"/>
    </location>
</feature>
<evidence type="ECO:0000313" key="3">
    <source>
        <dbReference type="Proteomes" id="UP000292262"/>
    </source>
</evidence>
<dbReference type="AlphaFoldDB" id="A0A4Q7PHU2"/>
<evidence type="ECO:0000256" key="1">
    <source>
        <dbReference type="SAM" id="SignalP"/>
    </source>
</evidence>
<accession>A0A4Q7PHU2</accession>
<sequence length="243" mass="27108">MSTKFQTIGLSLSLLFSLFSCSSDDGASDNDGLNPIACNETENIVYEEKDGLITVEFESNPNLSDWQKETAINEFLGTHYIIWKGDQSLNNPGNGLLTYKIQINNPGTYRFLWRSRIAQGTSGTEHNDSWLRFADADDFYGQKDQSTVYPQGTGQTPNPNGASKDGWFKIYLNGTGSWKWQAKTSDNDPHQIFVVFDNPGIYTMEVSARSSYHALDRFTLFNTNVSVETATDDANEVSATLCD</sequence>
<feature type="chain" id="PRO_5020522545" evidence="1">
    <location>
        <begin position="28"/>
        <end position="243"/>
    </location>
</feature>
<organism evidence="2 3">
    <name type="scientific">Aquimarina brevivitae</name>
    <dbReference type="NCBI Taxonomy" id="323412"/>
    <lineage>
        <taxon>Bacteria</taxon>
        <taxon>Pseudomonadati</taxon>
        <taxon>Bacteroidota</taxon>
        <taxon>Flavobacteriia</taxon>
        <taxon>Flavobacteriales</taxon>
        <taxon>Flavobacteriaceae</taxon>
        <taxon>Aquimarina</taxon>
    </lineage>
</organism>
<name>A0A4Q7PHU2_9FLAO</name>
<dbReference type="Proteomes" id="UP000292262">
    <property type="component" value="Unassembled WGS sequence"/>
</dbReference>
<dbReference type="OrthoDB" id="9768039at2"/>
<protein>
    <submittedName>
        <fullName evidence="2">Uncharacterized protein</fullName>
    </submittedName>
</protein>
<proteinExistence type="predicted"/>
<gene>
    <name evidence="2" type="ORF">EV197_1358</name>
</gene>
<keyword evidence="3" id="KW-1185">Reference proteome</keyword>
<dbReference type="EMBL" id="SGXE01000001">
    <property type="protein sequence ID" value="RZT00125.1"/>
    <property type="molecule type" value="Genomic_DNA"/>
</dbReference>
<keyword evidence="1" id="KW-0732">Signal</keyword>